<feature type="region of interest" description="Disordered" evidence="1">
    <location>
        <begin position="155"/>
        <end position="197"/>
    </location>
</feature>
<feature type="compositionally biased region" description="Basic and acidic residues" evidence="1">
    <location>
        <begin position="155"/>
        <end position="166"/>
    </location>
</feature>
<sequence>MTKTTEAIETTATPCECSRYDAVPGDLSEKQIADGDYPIWNTGCTATTKREFAPGHDAKLKSALIAWGAIDADVRRGIEHDSAQGWAKRYTFGYMITEGIEKAKAKLAAKAEREAARKAKKDAKGKPAERKLAEGAGVVKLADVVADEEAAHAEAEARKVAEREQSAEWDDAPATPILEDEAAMNTRAREERERDEVQAKIGRWTYKGIVSEDGTFSYRTPKGELKTASEGKYKLV</sequence>
<dbReference type="GeneID" id="55009889"/>
<protein>
    <submittedName>
        <fullName evidence="2">Uncharacterized protein</fullName>
    </submittedName>
</protein>
<name>A0A3S9U910_9CAUD</name>
<keyword evidence="3" id="KW-1185">Reference proteome</keyword>
<evidence type="ECO:0000313" key="2">
    <source>
        <dbReference type="EMBL" id="AZS06750.1"/>
    </source>
</evidence>
<accession>A0A3S9U910</accession>
<feature type="compositionally biased region" description="Basic and acidic residues" evidence="1">
    <location>
        <begin position="187"/>
        <end position="197"/>
    </location>
</feature>
<gene>
    <name evidence="2" type="primary">111</name>
    <name evidence="2" type="ORF">SEA_HIYAA_111</name>
</gene>
<evidence type="ECO:0000313" key="3">
    <source>
        <dbReference type="Proteomes" id="UP000287372"/>
    </source>
</evidence>
<organism evidence="2 3">
    <name type="scientific">Streptomyces phage Hiyaa</name>
    <dbReference type="NCBI Taxonomy" id="2499072"/>
    <lineage>
        <taxon>Viruses</taxon>
        <taxon>Duplodnaviria</taxon>
        <taxon>Heunggongvirae</taxon>
        <taxon>Uroviricota</taxon>
        <taxon>Caudoviricetes</taxon>
        <taxon>Hiyaavirus</taxon>
        <taxon>Hiyaavirus hiyaa</taxon>
    </lineage>
</organism>
<dbReference type="EMBL" id="MK279841">
    <property type="protein sequence ID" value="AZS06750.1"/>
    <property type="molecule type" value="Genomic_DNA"/>
</dbReference>
<dbReference type="RefSeq" id="YP_009818546.1">
    <property type="nucleotide sequence ID" value="NC_048139.1"/>
</dbReference>
<evidence type="ECO:0000256" key="1">
    <source>
        <dbReference type="SAM" id="MobiDB-lite"/>
    </source>
</evidence>
<proteinExistence type="predicted"/>
<dbReference type="Proteomes" id="UP000287372">
    <property type="component" value="Segment"/>
</dbReference>
<dbReference type="KEGG" id="vg:55009889"/>
<reference evidence="2 3" key="1">
    <citation type="submission" date="2018-12" db="EMBL/GenBank/DDBJ databases">
        <authorList>
            <person name="Lieu J.K."/>
            <person name="Tian C.Z."/>
            <person name="Hsaio W.J."/>
            <person name="Shaffer C.D."/>
            <person name="Weston-Hafer K.A."/>
            <person name="Russell D.A."/>
            <person name="Pope W.H."/>
            <person name="Jacobs-Sera D."/>
            <person name="Hendrix R.W."/>
            <person name="Hatfull G.F."/>
        </authorList>
    </citation>
    <scope>NUCLEOTIDE SEQUENCE [LARGE SCALE GENOMIC DNA]</scope>
</reference>